<gene>
    <name evidence="1" type="ORF">G3M58_39810</name>
</gene>
<sequence>MPRDAREVSTVSQGEKVKYPFAFDGRWALRHQIPYTVEHDGRTYQVLASVFAEPSVHGRIRVGCEGRPVGEFDGLAPGDVLEITGDRWRVVEIDYRTRIVLEHMIGGYREGTDVQPGE</sequence>
<protein>
    <submittedName>
        <fullName evidence="1">Uncharacterized protein</fullName>
    </submittedName>
</protein>
<proteinExistence type="predicted"/>
<organism evidence="1">
    <name type="scientific">Streptomyces sp. SID7499</name>
    <dbReference type="NCBI Taxonomy" id="2706086"/>
    <lineage>
        <taxon>Bacteria</taxon>
        <taxon>Bacillati</taxon>
        <taxon>Actinomycetota</taxon>
        <taxon>Actinomycetes</taxon>
        <taxon>Kitasatosporales</taxon>
        <taxon>Streptomycetaceae</taxon>
        <taxon>Streptomyces</taxon>
    </lineage>
</organism>
<reference evidence="1" key="1">
    <citation type="submission" date="2020-01" db="EMBL/GenBank/DDBJ databases">
        <title>Insect and environment-associated Actinomycetes.</title>
        <authorList>
            <person name="Currrie C."/>
            <person name="Chevrette M."/>
            <person name="Carlson C."/>
            <person name="Stubbendieck R."/>
            <person name="Wendt-Pienkowski E."/>
        </authorList>
    </citation>
    <scope>NUCLEOTIDE SEQUENCE</scope>
    <source>
        <strain evidence="1">SID7499</strain>
    </source>
</reference>
<dbReference type="AlphaFoldDB" id="A0A6G3X462"/>
<accession>A0A6G3X462</accession>
<dbReference type="EMBL" id="JAAGMN010004194">
    <property type="protein sequence ID" value="NEE12589.1"/>
    <property type="molecule type" value="Genomic_DNA"/>
</dbReference>
<evidence type="ECO:0000313" key="1">
    <source>
        <dbReference type="EMBL" id="NEE12589.1"/>
    </source>
</evidence>
<name>A0A6G3X462_9ACTN</name>
<comment type="caution">
    <text evidence="1">The sequence shown here is derived from an EMBL/GenBank/DDBJ whole genome shotgun (WGS) entry which is preliminary data.</text>
</comment>